<sequence length="76" mass="8798">MNDLHLYQGKMPTLRSQRDGIYYVFQNNFYQLTGAEALAFQVLPLEKIEKVKLEVSNRHLLMQAGNVMSVNVIKEL</sequence>
<reference evidence="1 2" key="2">
    <citation type="submission" date="2018-10" db="EMBL/GenBank/DDBJ databases">
        <title>Detection and isolation of Mycoplasma hominis as a predominant microorganism from pelvic cavity of patient with salpingitis and tubo-ovarian abscess.</title>
        <authorList>
            <person name="Guschin A.E."/>
            <person name="Khayrullina G.A."/>
            <person name="Rakovskaya I.V."/>
            <person name="Shelenkov A.A."/>
            <person name="Shagin D.A."/>
        </authorList>
    </citation>
    <scope>NUCLEOTIDE SEQUENCE [LARGE SCALE GENOMIC DNA]</scope>
    <source>
        <strain evidence="2">TOA</strain>
    </source>
</reference>
<evidence type="ECO:0000313" key="2">
    <source>
        <dbReference type="Proteomes" id="UP000029712"/>
    </source>
</evidence>
<reference evidence="1 2" key="1">
    <citation type="submission" date="2014-08" db="EMBL/GenBank/DDBJ databases">
        <authorList>
            <person name="Kuleshov K."/>
            <person name="Dedkov V."/>
            <person name="Markelov M."/>
            <person name="Pimkina E."/>
        </authorList>
    </citation>
    <scope>NUCLEOTIDE SEQUENCE [LARGE SCALE GENOMIC DNA]</scope>
    <source>
        <strain evidence="2">TOA</strain>
    </source>
</reference>
<accession>A0A454C9T7</accession>
<evidence type="ECO:0000313" key="1">
    <source>
        <dbReference type="EMBL" id="AYN65474.1"/>
    </source>
</evidence>
<dbReference type="AlphaFoldDB" id="A0A454C9T7"/>
<dbReference type="REBASE" id="276196">
    <property type="entry name" value="M2.Mho613ORF2085P"/>
</dbReference>
<protein>
    <submittedName>
        <fullName evidence="1">Uncharacterized protein</fullName>
    </submittedName>
</protein>
<gene>
    <name evidence="1" type="ORF">KN71_002100</name>
</gene>
<proteinExistence type="predicted"/>
<dbReference type="Proteomes" id="UP000029712">
    <property type="component" value="Chromosome"/>
</dbReference>
<organism evidence="1 2">
    <name type="scientific">Metamycoplasma hominis</name>
    <name type="common">Mycoplasma hominis</name>
    <dbReference type="NCBI Taxonomy" id="2098"/>
    <lineage>
        <taxon>Bacteria</taxon>
        <taxon>Bacillati</taxon>
        <taxon>Mycoplasmatota</taxon>
        <taxon>Mycoplasmoidales</taxon>
        <taxon>Metamycoplasmataceae</taxon>
        <taxon>Metamycoplasma</taxon>
    </lineage>
</organism>
<name>A0A454C9T7_METHO</name>
<dbReference type="EMBL" id="CP033021">
    <property type="protein sequence ID" value="AYN65474.1"/>
    <property type="molecule type" value="Genomic_DNA"/>
</dbReference>